<dbReference type="EMBL" id="KV019564">
    <property type="protein sequence ID" value="KZV16108.1"/>
    <property type="molecule type" value="Genomic_DNA"/>
</dbReference>
<proteinExistence type="predicted"/>
<dbReference type="OrthoDB" id="1272867at2759"/>
<gene>
    <name evidence="1" type="ORF">F511_13244</name>
</gene>
<dbReference type="AlphaFoldDB" id="A0A2Z7A3C7"/>
<sequence length="107" mass="11919">MVSCIMASKAADSVEGNPPITGVIEVAEFAVEEYNRQKKADLELVNVVDEHVIGCDAACRKPYLKQVILVIRAIDHGHADKYGALLWLDAWPAPRDMKLVRFKKRGD</sequence>
<dbReference type="SUPFAM" id="SSF54403">
    <property type="entry name" value="Cystatin/monellin"/>
    <property type="match status" value="1"/>
</dbReference>
<keyword evidence="2" id="KW-1185">Reference proteome</keyword>
<evidence type="ECO:0000313" key="1">
    <source>
        <dbReference type="EMBL" id="KZV16108.1"/>
    </source>
</evidence>
<name>A0A2Z7A3C7_9LAMI</name>
<dbReference type="Gene3D" id="3.10.450.10">
    <property type="match status" value="1"/>
</dbReference>
<dbReference type="Proteomes" id="UP000250235">
    <property type="component" value="Unassembled WGS sequence"/>
</dbReference>
<accession>A0A2Z7A3C7</accession>
<reference evidence="1 2" key="1">
    <citation type="journal article" date="2015" name="Proc. Natl. Acad. Sci. U.S.A.">
        <title>The resurrection genome of Boea hygrometrica: A blueprint for survival of dehydration.</title>
        <authorList>
            <person name="Xiao L."/>
            <person name="Yang G."/>
            <person name="Zhang L."/>
            <person name="Yang X."/>
            <person name="Zhao S."/>
            <person name="Ji Z."/>
            <person name="Zhou Q."/>
            <person name="Hu M."/>
            <person name="Wang Y."/>
            <person name="Chen M."/>
            <person name="Xu Y."/>
            <person name="Jin H."/>
            <person name="Xiao X."/>
            <person name="Hu G."/>
            <person name="Bao F."/>
            <person name="Hu Y."/>
            <person name="Wan P."/>
            <person name="Li L."/>
            <person name="Deng X."/>
            <person name="Kuang T."/>
            <person name="Xiang C."/>
            <person name="Zhu J.K."/>
            <person name="Oliver M.J."/>
            <person name="He Y."/>
        </authorList>
    </citation>
    <scope>NUCLEOTIDE SEQUENCE [LARGE SCALE GENOMIC DNA]</scope>
    <source>
        <strain evidence="2">cv. XS01</strain>
    </source>
</reference>
<dbReference type="InterPro" id="IPR046350">
    <property type="entry name" value="Cystatin_sf"/>
</dbReference>
<protein>
    <submittedName>
        <fullName evidence="1">Cysteine protein inhibitor 5-like</fullName>
    </submittedName>
</protein>
<evidence type="ECO:0000313" key="2">
    <source>
        <dbReference type="Proteomes" id="UP000250235"/>
    </source>
</evidence>
<organism evidence="1 2">
    <name type="scientific">Dorcoceras hygrometricum</name>
    <dbReference type="NCBI Taxonomy" id="472368"/>
    <lineage>
        <taxon>Eukaryota</taxon>
        <taxon>Viridiplantae</taxon>
        <taxon>Streptophyta</taxon>
        <taxon>Embryophyta</taxon>
        <taxon>Tracheophyta</taxon>
        <taxon>Spermatophyta</taxon>
        <taxon>Magnoliopsida</taxon>
        <taxon>eudicotyledons</taxon>
        <taxon>Gunneridae</taxon>
        <taxon>Pentapetalae</taxon>
        <taxon>asterids</taxon>
        <taxon>lamiids</taxon>
        <taxon>Lamiales</taxon>
        <taxon>Gesneriaceae</taxon>
        <taxon>Didymocarpoideae</taxon>
        <taxon>Trichosporeae</taxon>
        <taxon>Loxocarpinae</taxon>
        <taxon>Dorcoceras</taxon>
    </lineage>
</organism>